<evidence type="ECO:0000259" key="14">
    <source>
        <dbReference type="Pfam" id="PF23493"/>
    </source>
</evidence>
<organism evidence="16">
    <name type="scientific">Micromonas pusilla (strain CCMP1545)</name>
    <name type="common">Picoplanktonic green alga</name>
    <dbReference type="NCBI Taxonomy" id="564608"/>
    <lineage>
        <taxon>Eukaryota</taxon>
        <taxon>Viridiplantae</taxon>
        <taxon>Chlorophyta</taxon>
        <taxon>Mamiellophyceae</taxon>
        <taxon>Mamiellales</taxon>
        <taxon>Mamiellaceae</taxon>
        <taxon>Micromonas</taxon>
    </lineage>
</organism>
<dbReference type="CDD" id="cd00672">
    <property type="entry name" value="CysRS_core"/>
    <property type="match status" value="1"/>
</dbReference>
<keyword evidence="7" id="KW-0862">Zinc</keyword>
<dbReference type="SUPFAM" id="SSF52374">
    <property type="entry name" value="Nucleotidylyl transferase"/>
    <property type="match status" value="1"/>
</dbReference>
<reference evidence="15" key="1">
    <citation type="journal article" date="2009" name="Science">
        <title>Green evolution and dynamic adaptations revealed by genomes of the marine picoeukaryotes Micromonas.</title>
        <authorList>
            <person name="Worden A.Z."/>
            <person name="Lee J.H."/>
            <person name="Mock T."/>
            <person name="Rouze P."/>
            <person name="Simmons M.P."/>
            <person name="Aerts A.L."/>
            <person name="Allen A.E."/>
            <person name="Cuvelier M.L."/>
            <person name="Derelle E."/>
            <person name="Everett M.V."/>
            <person name="Foulon E."/>
            <person name="Grimwood J."/>
            <person name="Gundlach H."/>
            <person name="Henrissat B."/>
            <person name="Napoli C."/>
            <person name="McDonald S.M."/>
            <person name="Parker M.S."/>
            <person name="Rombauts S."/>
            <person name="Salamov A."/>
            <person name="Von Dassow P."/>
            <person name="Badger J.H."/>
            <person name="Coutinho P.M."/>
            <person name="Demir E."/>
            <person name="Dubchak I."/>
            <person name="Gentemann C."/>
            <person name="Eikrem W."/>
            <person name="Gready J.E."/>
            <person name="John U."/>
            <person name="Lanier W."/>
            <person name="Lindquist E.A."/>
            <person name="Lucas S."/>
            <person name="Mayer K.F."/>
            <person name="Moreau H."/>
            <person name="Not F."/>
            <person name="Otillar R."/>
            <person name="Panaud O."/>
            <person name="Pangilinan J."/>
            <person name="Paulsen I."/>
            <person name="Piegu B."/>
            <person name="Poliakov A."/>
            <person name="Robbens S."/>
            <person name="Schmutz J."/>
            <person name="Toulza E."/>
            <person name="Wyss T."/>
            <person name="Zelensky A."/>
            <person name="Zhou K."/>
            <person name="Armbrust E.V."/>
            <person name="Bhattacharya D."/>
            <person name="Goodenough U.W."/>
            <person name="Van de Peer Y."/>
            <person name="Grigoriev I.V."/>
        </authorList>
    </citation>
    <scope>NUCLEOTIDE SEQUENCE [LARGE SCALE GENOMIC DNA]</scope>
    <source>
        <strain evidence="15">CCMP1545</strain>
    </source>
</reference>
<dbReference type="STRING" id="564608.C1NA66"/>
<keyword evidence="5" id="KW-0479">Metal-binding</keyword>
<feature type="domain" description="Cysteinyl-tRNA ligase anticodon binding" evidence="14">
    <location>
        <begin position="427"/>
        <end position="471"/>
    </location>
</feature>
<dbReference type="InterPro" id="IPR015803">
    <property type="entry name" value="Cys-tRNA-ligase"/>
</dbReference>
<dbReference type="PANTHER" id="PTHR10890">
    <property type="entry name" value="CYSTEINYL-TRNA SYNTHETASE"/>
    <property type="match status" value="1"/>
</dbReference>
<dbReference type="GO" id="GO:0046872">
    <property type="term" value="F:metal ion binding"/>
    <property type="evidence" value="ECO:0007669"/>
    <property type="project" value="UniProtKB-KW"/>
</dbReference>
<keyword evidence="16" id="KW-1185">Reference proteome</keyword>
<dbReference type="InterPro" id="IPR032678">
    <property type="entry name" value="tRNA-synt_1_cat_dom"/>
</dbReference>
<evidence type="ECO:0000256" key="4">
    <source>
        <dbReference type="ARBA" id="ARBA00022598"/>
    </source>
</evidence>
<evidence type="ECO:0000259" key="12">
    <source>
        <dbReference type="Pfam" id="PF01406"/>
    </source>
</evidence>
<dbReference type="Pfam" id="PF01406">
    <property type="entry name" value="tRNA-synt_1e"/>
    <property type="match status" value="1"/>
</dbReference>
<evidence type="ECO:0000256" key="11">
    <source>
        <dbReference type="ARBA" id="ARBA00031499"/>
    </source>
</evidence>
<evidence type="ECO:0000256" key="5">
    <source>
        <dbReference type="ARBA" id="ARBA00022723"/>
    </source>
</evidence>
<evidence type="ECO:0000259" key="13">
    <source>
        <dbReference type="Pfam" id="PF09190"/>
    </source>
</evidence>
<dbReference type="Pfam" id="PF23493">
    <property type="entry name" value="CysS_C"/>
    <property type="match status" value="1"/>
</dbReference>
<dbReference type="OMA" id="IMRWPSP"/>
<evidence type="ECO:0000256" key="2">
    <source>
        <dbReference type="ARBA" id="ARBA00005594"/>
    </source>
</evidence>
<dbReference type="eggNOG" id="KOG2007">
    <property type="taxonomic scope" value="Eukaryota"/>
</dbReference>
<protein>
    <recommendedName>
        <fullName evidence="3">cysteine--tRNA ligase</fullName>
        <ecNumber evidence="3">6.1.1.16</ecNumber>
    </recommendedName>
    <alternativeName>
        <fullName evidence="11">Cysteinyl-tRNA synthetase</fullName>
    </alternativeName>
</protein>
<sequence>MTRKKEPFAPNDPDDKKVSMYVCGVTVYDYSHIGHARVYVAFDVLYRTLTRLGYDVTYVRNFTDVDDKIIKRANENGEECDALVERFIAAFHEDMSSLGCLPPTMEPRATRHVDDILRVTEALVEKGHAYPAEGGDVYFSVDSLPTYGKLSGRKLEDNRAGERVAIDERKKNPADFALWKASKPGEPSWASPWGEGRPGWHIECSAMIDATFGGKSIDIHGGGQDLVFPHHENELAQSTAFCGCCDDAKDAKDAPPFVKYWVHNGFVKVDSEKMSKSLGNFFTIREVTAKYDATALRWMLLGTHYRAAINYTQRALEEASDRLYYLYQTLSEASDETETAVGAALSDDLNTPLAIASLSSPLKLLNDFVSTKKGKKAQGRIAAMKALVRAVTETLDAVGLPSAKADAVDVLERLRALTLTRAGLSREDVDAAVAARKAAREAKDFAESDRIRDELGAKGVALMDGGSQVWRPSPVVAEE</sequence>
<dbReference type="InterPro" id="IPR014729">
    <property type="entry name" value="Rossmann-like_a/b/a_fold"/>
</dbReference>
<feature type="domain" description="Cysteinyl-tRNA synthetase class Ia DALR" evidence="13">
    <location>
        <begin position="341"/>
        <end position="393"/>
    </location>
</feature>
<dbReference type="SUPFAM" id="SSF47323">
    <property type="entry name" value="Anticodon-binding domain of a subclass of class I aminoacyl-tRNA synthetases"/>
    <property type="match status" value="1"/>
</dbReference>
<keyword evidence="9" id="KW-0648">Protein biosynthesis</keyword>
<dbReference type="GO" id="GO:0004817">
    <property type="term" value="F:cysteine-tRNA ligase activity"/>
    <property type="evidence" value="ECO:0007669"/>
    <property type="project" value="UniProtKB-EC"/>
</dbReference>
<dbReference type="RefSeq" id="XP_003064738.1">
    <property type="nucleotide sequence ID" value="XM_003064692.1"/>
</dbReference>
<dbReference type="GO" id="GO:0005524">
    <property type="term" value="F:ATP binding"/>
    <property type="evidence" value="ECO:0007669"/>
    <property type="project" value="UniProtKB-KW"/>
</dbReference>
<dbReference type="EMBL" id="GG663752">
    <property type="protein sequence ID" value="EEH51072.1"/>
    <property type="molecule type" value="Genomic_DNA"/>
</dbReference>
<evidence type="ECO:0000256" key="10">
    <source>
        <dbReference type="ARBA" id="ARBA00023146"/>
    </source>
</evidence>
<dbReference type="GO" id="GO:0006423">
    <property type="term" value="P:cysteinyl-tRNA aminoacylation"/>
    <property type="evidence" value="ECO:0007669"/>
    <property type="project" value="InterPro"/>
</dbReference>
<keyword evidence="4" id="KW-0436">Ligase</keyword>
<dbReference type="OrthoDB" id="438179at2759"/>
<dbReference type="InterPro" id="IPR015273">
    <property type="entry name" value="Cys-tRNA-synt_Ia_DALR"/>
</dbReference>
<dbReference type="PRINTS" id="PR00983">
    <property type="entry name" value="TRNASYNTHCYS"/>
</dbReference>
<dbReference type="Proteomes" id="UP000001876">
    <property type="component" value="Unassembled WGS sequence"/>
</dbReference>
<evidence type="ECO:0000256" key="9">
    <source>
        <dbReference type="ARBA" id="ARBA00022917"/>
    </source>
</evidence>
<comment type="similarity">
    <text evidence="2">Belongs to the class-I aminoacyl-tRNA synthetase family.</text>
</comment>
<evidence type="ECO:0000313" key="16">
    <source>
        <dbReference type="Proteomes" id="UP000001876"/>
    </source>
</evidence>
<dbReference type="Pfam" id="PF09190">
    <property type="entry name" value="DALR_2"/>
    <property type="match status" value="1"/>
</dbReference>
<dbReference type="InterPro" id="IPR024909">
    <property type="entry name" value="Cys-tRNA/MSH_ligase"/>
</dbReference>
<accession>C1NA66</accession>
<comment type="cofactor">
    <cofactor evidence="1">
        <name>Zn(2+)</name>
        <dbReference type="ChEBI" id="CHEBI:29105"/>
    </cofactor>
</comment>
<dbReference type="KEGG" id="mpp:MICPUCDRAFT_46077"/>
<dbReference type="HAMAP" id="MF_00041">
    <property type="entry name" value="Cys_tRNA_synth"/>
    <property type="match status" value="1"/>
</dbReference>
<feature type="domain" description="tRNA synthetases class I catalytic" evidence="12">
    <location>
        <begin position="14"/>
        <end position="320"/>
    </location>
</feature>
<dbReference type="PANTHER" id="PTHR10890:SF25">
    <property type="entry name" value="CYSTEINE--TRNA LIGASE, CHLOROPLASTIC_MITOCHONDRIAL"/>
    <property type="match status" value="1"/>
</dbReference>
<evidence type="ECO:0000256" key="3">
    <source>
        <dbReference type="ARBA" id="ARBA00012832"/>
    </source>
</evidence>
<proteinExistence type="inferred from homology"/>
<evidence type="ECO:0000256" key="6">
    <source>
        <dbReference type="ARBA" id="ARBA00022741"/>
    </source>
</evidence>
<dbReference type="InterPro" id="IPR056411">
    <property type="entry name" value="CysS_C"/>
</dbReference>
<dbReference type="EC" id="6.1.1.16" evidence="3"/>
<dbReference type="Gene3D" id="3.40.50.620">
    <property type="entry name" value="HUPs"/>
    <property type="match status" value="1"/>
</dbReference>
<dbReference type="NCBIfam" id="TIGR00435">
    <property type="entry name" value="cysS"/>
    <property type="match status" value="1"/>
</dbReference>
<dbReference type="GO" id="GO:0005737">
    <property type="term" value="C:cytoplasm"/>
    <property type="evidence" value="ECO:0007669"/>
    <property type="project" value="InterPro"/>
</dbReference>
<dbReference type="GeneID" id="9690295"/>
<evidence type="ECO:0000313" key="15">
    <source>
        <dbReference type="EMBL" id="EEH51072.1"/>
    </source>
</evidence>
<name>C1NA66_MICPC</name>
<dbReference type="AlphaFoldDB" id="C1NA66"/>
<dbReference type="FunFam" id="3.40.50.620:FF:000009">
    <property type="entry name" value="Cysteine--tRNA ligase"/>
    <property type="match status" value="1"/>
</dbReference>
<dbReference type="Gene3D" id="1.20.120.1910">
    <property type="entry name" value="Cysteine-tRNA ligase, C-terminal anti-codon recognition domain"/>
    <property type="match status" value="1"/>
</dbReference>
<keyword evidence="8" id="KW-0067">ATP-binding</keyword>
<dbReference type="InterPro" id="IPR009080">
    <property type="entry name" value="tRNAsynth_Ia_anticodon-bd"/>
</dbReference>
<evidence type="ECO:0000256" key="1">
    <source>
        <dbReference type="ARBA" id="ARBA00001947"/>
    </source>
</evidence>
<keyword evidence="10" id="KW-0030">Aminoacyl-tRNA synthetase</keyword>
<evidence type="ECO:0000256" key="8">
    <source>
        <dbReference type="ARBA" id="ARBA00022840"/>
    </source>
</evidence>
<gene>
    <name evidence="15" type="ORF">MICPUCDRAFT_46077</name>
</gene>
<evidence type="ECO:0000256" key="7">
    <source>
        <dbReference type="ARBA" id="ARBA00022833"/>
    </source>
</evidence>
<keyword evidence="6" id="KW-0547">Nucleotide-binding</keyword>